<evidence type="ECO:0000256" key="1">
    <source>
        <dbReference type="SAM" id="MobiDB-lite"/>
    </source>
</evidence>
<comment type="caution">
    <text evidence="2">The sequence shown here is derived from an EMBL/GenBank/DDBJ whole genome shotgun (WGS) entry which is preliminary data.</text>
</comment>
<evidence type="ECO:0000313" key="2">
    <source>
        <dbReference type="EMBL" id="GBP13707.1"/>
    </source>
</evidence>
<dbReference type="AlphaFoldDB" id="A0A4C1TJU7"/>
<keyword evidence="3" id="KW-1185">Reference proteome</keyword>
<reference evidence="2 3" key="1">
    <citation type="journal article" date="2019" name="Commun. Biol.">
        <title>The bagworm genome reveals a unique fibroin gene that provides high tensile strength.</title>
        <authorList>
            <person name="Kono N."/>
            <person name="Nakamura H."/>
            <person name="Ohtoshi R."/>
            <person name="Tomita M."/>
            <person name="Numata K."/>
            <person name="Arakawa K."/>
        </authorList>
    </citation>
    <scope>NUCLEOTIDE SEQUENCE [LARGE SCALE GENOMIC DNA]</scope>
</reference>
<sequence length="72" mass="7665">MSSQRALSGRLIKRRLLEKLAPRRPPPPPDASACRPGPRVSKCQQISQRKLSHKTTAISVASSESASASASA</sequence>
<name>A0A4C1TJU7_EUMVA</name>
<feature type="compositionally biased region" description="Low complexity" evidence="1">
    <location>
        <begin position="57"/>
        <end position="72"/>
    </location>
</feature>
<dbReference type="Proteomes" id="UP000299102">
    <property type="component" value="Unassembled WGS sequence"/>
</dbReference>
<proteinExistence type="predicted"/>
<dbReference type="EMBL" id="BGZK01000059">
    <property type="protein sequence ID" value="GBP13707.1"/>
    <property type="molecule type" value="Genomic_DNA"/>
</dbReference>
<gene>
    <name evidence="2" type="ORF">EVAR_7946_1</name>
</gene>
<protein>
    <submittedName>
        <fullName evidence="2">Uncharacterized protein</fullName>
    </submittedName>
</protein>
<feature type="region of interest" description="Disordered" evidence="1">
    <location>
        <begin position="16"/>
        <end position="72"/>
    </location>
</feature>
<evidence type="ECO:0000313" key="3">
    <source>
        <dbReference type="Proteomes" id="UP000299102"/>
    </source>
</evidence>
<organism evidence="2 3">
    <name type="scientific">Eumeta variegata</name>
    <name type="common">Bagworm moth</name>
    <name type="synonym">Eumeta japonica</name>
    <dbReference type="NCBI Taxonomy" id="151549"/>
    <lineage>
        <taxon>Eukaryota</taxon>
        <taxon>Metazoa</taxon>
        <taxon>Ecdysozoa</taxon>
        <taxon>Arthropoda</taxon>
        <taxon>Hexapoda</taxon>
        <taxon>Insecta</taxon>
        <taxon>Pterygota</taxon>
        <taxon>Neoptera</taxon>
        <taxon>Endopterygota</taxon>
        <taxon>Lepidoptera</taxon>
        <taxon>Glossata</taxon>
        <taxon>Ditrysia</taxon>
        <taxon>Tineoidea</taxon>
        <taxon>Psychidae</taxon>
        <taxon>Oiketicinae</taxon>
        <taxon>Eumeta</taxon>
    </lineage>
</organism>
<accession>A0A4C1TJU7</accession>